<reference evidence="2 4" key="1">
    <citation type="journal article" date="2017" name="Nature">
        <title>The sunflower genome provides insights into oil metabolism, flowering and Asterid evolution.</title>
        <authorList>
            <person name="Badouin H."/>
            <person name="Gouzy J."/>
            <person name="Grassa C.J."/>
            <person name="Murat F."/>
            <person name="Staton S.E."/>
            <person name="Cottret L."/>
            <person name="Lelandais-Briere C."/>
            <person name="Owens G.L."/>
            <person name="Carrere S."/>
            <person name="Mayjonade B."/>
            <person name="Legrand L."/>
            <person name="Gill N."/>
            <person name="Kane N.C."/>
            <person name="Bowers J.E."/>
            <person name="Hubner S."/>
            <person name="Bellec A."/>
            <person name="Berard A."/>
            <person name="Berges H."/>
            <person name="Blanchet N."/>
            <person name="Boniface M.C."/>
            <person name="Brunel D."/>
            <person name="Catrice O."/>
            <person name="Chaidir N."/>
            <person name="Claudel C."/>
            <person name="Donnadieu C."/>
            <person name="Faraut T."/>
            <person name="Fievet G."/>
            <person name="Helmstetter N."/>
            <person name="King M."/>
            <person name="Knapp S.J."/>
            <person name="Lai Z."/>
            <person name="Le Paslier M.C."/>
            <person name="Lippi Y."/>
            <person name="Lorenzon L."/>
            <person name="Mandel J.R."/>
            <person name="Marage G."/>
            <person name="Marchand G."/>
            <person name="Marquand E."/>
            <person name="Bret-Mestries E."/>
            <person name="Morien E."/>
            <person name="Nambeesan S."/>
            <person name="Nguyen T."/>
            <person name="Pegot-Espagnet P."/>
            <person name="Pouilly N."/>
            <person name="Raftis F."/>
            <person name="Sallet E."/>
            <person name="Schiex T."/>
            <person name="Thomas J."/>
            <person name="Vandecasteele C."/>
            <person name="Vares D."/>
            <person name="Vear F."/>
            <person name="Vautrin S."/>
            <person name="Crespi M."/>
            <person name="Mangin B."/>
            <person name="Burke J.M."/>
            <person name="Salse J."/>
            <person name="Munos S."/>
            <person name="Vincourt P."/>
            <person name="Rieseberg L.H."/>
            <person name="Langlade N.B."/>
        </authorList>
    </citation>
    <scope>NUCLEOTIDE SEQUENCE [LARGE SCALE GENOMIC DNA]</scope>
    <source>
        <strain evidence="4">cv. SF193</strain>
        <tissue evidence="2">Leaves</tissue>
    </source>
</reference>
<evidence type="ECO:0000313" key="3">
    <source>
        <dbReference type="EMBL" id="OTG28733.1"/>
    </source>
</evidence>
<gene>
    <name evidence="3" type="ORF">HannXRQ_Chr04g0114561</name>
    <name evidence="2" type="ORF">HanXRQr2_Chr06g0270881</name>
</gene>
<evidence type="ECO:0000313" key="2">
    <source>
        <dbReference type="EMBL" id="KAF5803400.1"/>
    </source>
</evidence>
<sequence>MDEAKWAKHYCSDHEILLVGEGDFSFSLSLARVFGSASNIVATSLDSYELVIKKYARARTNLDMLHKAGAQLLFGVDAMTMKLHPDLHWRKFHRIIYNFPHAGFFGKEDDQLVIDKHRYLVLGFFENASRMLRPGGEVHVSHKTTPPFESWNIKELASRSFLSLLECVDFKIEDYPGYHNKRGDGCRSDDPFPLGKCSTFKFVASSTSNISDIPRHTRPPCMNNKECHWIFKEYLDQALLTFGKHDDYLCHSVRDTLEIGFERCKMVNPANPLNEYINHVKELHEKSKERIAYLQKLLLEVDRRNGL</sequence>
<feature type="domain" description="25S rRNA (uridine-N(3))-methyltransferase BMT5-like" evidence="1">
    <location>
        <begin position="17"/>
        <end position="182"/>
    </location>
</feature>
<evidence type="ECO:0000313" key="4">
    <source>
        <dbReference type="Proteomes" id="UP000215914"/>
    </source>
</evidence>
<protein>
    <submittedName>
        <fullName evidence="2">S-adenosyl-L-methionine-dependent methyltransferase</fullName>
    </submittedName>
</protein>
<dbReference type="Proteomes" id="UP000215914">
    <property type="component" value="Chromosome 4"/>
</dbReference>
<dbReference type="GO" id="GO:0070475">
    <property type="term" value="P:rRNA base methylation"/>
    <property type="evidence" value="ECO:0000318"/>
    <property type="project" value="GO_Central"/>
</dbReference>
<reference evidence="3" key="2">
    <citation type="submission" date="2017-02" db="EMBL/GenBank/DDBJ databases">
        <title>Sunflower complete genome.</title>
        <authorList>
            <person name="Langlade N."/>
            <person name="Munos S."/>
        </authorList>
    </citation>
    <scope>NUCLEOTIDE SEQUENCE [LARGE SCALE GENOMIC DNA]</scope>
    <source>
        <tissue evidence="3">Leaves</tissue>
    </source>
</reference>
<organism evidence="3 4">
    <name type="scientific">Helianthus annuus</name>
    <name type="common">Common sunflower</name>
    <dbReference type="NCBI Taxonomy" id="4232"/>
    <lineage>
        <taxon>Eukaryota</taxon>
        <taxon>Viridiplantae</taxon>
        <taxon>Streptophyta</taxon>
        <taxon>Embryophyta</taxon>
        <taxon>Tracheophyta</taxon>
        <taxon>Spermatophyta</taxon>
        <taxon>Magnoliopsida</taxon>
        <taxon>eudicotyledons</taxon>
        <taxon>Gunneridae</taxon>
        <taxon>Pentapetalae</taxon>
        <taxon>asterids</taxon>
        <taxon>campanulids</taxon>
        <taxon>Asterales</taxon>
        <taxon>Asteraceae</taxon>
        <taxon>Asteroideae</taxon>
        <taxon>Heliantheae alliance</taxon>
        <taxon>Heliantheae</taxon>
        <taxon>Helianthus</taxon>
    </lineage>
</organism>
<dbReference type="PANTHER" id="PTHR11538:SF26">
    <property type="entry name" value="FERREDOXIN-FOLD ANTICODON-BINDING DOMAIN-CONTAINING PROTEIN 1"/>
    <property type="match status" value="1"/>
</dbReference>
<reference evidence="2" key="3">
    <citation type="submission" date="2020-06" db="EMBL/GenBank/DDBJ databases">
        <title>Helianthus annuus Genome sequencing and assembly Release 2.</title>
        <authorList>
            <person name="Gouzy J."/>
            <person name="Langlade N."/>
            <person name="Munos S."/>
        </authorList>
    </citation>
    <scope>NUCLEOTIDE SEQUENCE</scope>
    <source>
        <tissue evidence="2">Leaves</tissue>
    </source>
</reference>
<dbReference type="OrthoDB" id="273345at2759"/>
<dbReference type="Gramene" id="mRNA:HanXRQr2_Chr06g0270881">
    <property type="protein sequence ID" value="mRNA:HanXRQr2_Chr06g0270881"/>
    <property type="gene ID" value="HanXRQr2_Chr06g0270881"/>
</dbReference>
<dbReference type="FunCoup" id="A0A251V0D7">
    <property type="interactions" value="330"/>
</dbReference>
<keyword evidence="2" id="KW-0808">Transferase</keyword>
<evidence type="ECO:0000259" key="1">
    <source>
        <dbReference type="Pfam" id="PF10354"/>
    </source>
</evidence>
<dbReference type="InterPro" id="IPR029063">
    <property type="entry name" value="SAM-dependent_MTases_sf"/>
</dbReference>
<dbReference type="FunFam" id="3.40.50.150:FF:000440">
    <property type="entry name" value="Os09g0479300 protein"/>
    <property type="match status" value="1"/>
</dbReference>
<proteinExistence type="predicted"/>
<dbReference type="OMA" id="PERRIKH"/>
<accession>A0A251V0D7</accession>
<dbReference type="Pfam" id="PF10354">
    <property type="entry name" value="BMT5-like"/>
    <property type="match status" value="1"/>
</dbReference>
<dbReference type="GO" id="GO:0005737">
    <property type="term" value="C:cytoplasm"/>
    <property type="evidence" value="ECO:0000318"/>
    <property type="project" value="GO_Central"/>
</dbReference>
<dbReference type="EMBL" id="CM007893">
    <property type="protein sequence ID" value="OTG28733.1"/>
    <property type="molecule type" value="Genomic_DNA"/>
</dbReference>
<dbReference type="GO" id="GO:0070042">
    <property type="term" value="F:rRNA (uridine-N3-)-methyltransferase activity"/>
    <property type="evidence" value="ECO:0000318"/>
    <property type="project" value="GO_Central"/>
</dbReference>
<dbReference type="STRING" id="4232.A0A251V0D7"/>
<dbReference type="InterPro" id="IPR019446">
    <property type="entry name" value="BMT5-like"/>
</dbReference>
<name>A0A251V0D7_HELAN</name>
<dbReference type="EMBL" id="MNCJ02000321">
    <property type="protein sequence ID" value="KAF5803400.1"/>
    <property type="molecule type" value="Genomic_DNA"/>
</dbReference>
<dbReference type="AlphaFoldDB" id="A0A251V0D7"/>
<dbReference type="PANTHER" id="PTHR11538">
    <property type="entry name" value="PHENYLALANYL-TRNA SYNTHETASE"/>
    <property type="match status" value="1"/>
</dbReference>
<keyword evidence="2" id="KW-0489">Methyltransferase</keyword>
<dbReference type="SUPFAM" id="SSF53335">
    <property type="entry name" value="S-adenosyl-L-methionine-dependent methyltransferases"/>
    <property type="match status" value="1"/>
</dbReference>
<keyword evidence="4" id="KW-1185">Reference proteome</keyword>
<dbReference type="InParanoid" id="A0A251V0D7"/>